<dbReference type="Proteomes" id="UP000000599">
    <property type="component" value="Chromosome C"/>
</dbReference>
<feature type="transmembrane region" description="Helical" evidence="9">
    <location>
        <begin position="45"/>
        <end position="67"/>
    </location>
</feature>
<dbReference type="GO" id="GO:0000139">
    <property type="term" value="C:Golgi membrane"/>
    <property type="evidence" value="ECO:0007669"/>
    <property type="project" value="UniProtKB-SubCell"/>
</dbReference>
<dbReference type="PANTHER" id="PTHR12952">
    <property type="entry name" value="SYS1"/>
    <property type="match status" value="1"/>
</dbReference>
<dbReference type="InParanoid" id="Q6BTL4"/>
<evidence type="ECO:0000256" key="1">
    <source>
        <dbReference type="ARBA" id="ARBA00004653"/>
    </source>
</evidence>
<dbReference type="GO" id="GO:0005829">
    <property type="term" value="C:cytosol"/>
    <property type="evidence" value="ECO:0007669"/>
    <property type="project" value="GOC"/>
</dbReference>
<proteinExistence type="inferred from homology"/>
<dbReference type="OrthoDB" id="542931at2759"/>
<dbReference type="VEuPathDB" id="FungiDB:DEHA2C17556g"/>
<sequence>MILGILSTEYHLTITYSSTNMTSQNRYVEVFNGIYSADITNPSKLLFQIVILQSFYYITALVIFYLISSLNGYDFKIDWIFSWELIASDNAMGLILFALWLFDSLLCVLFVTIVVGRSKLAWDFAITIHIINLIVVWLYTGKFPTSTLWWCLQVLSAVLLVTLSTYSTRWKELRTTFFDNMLDQQELGEVDHSNSQDIEMSNLPAEASSPSK</sequence>
<dbReference type="OMA" id="EYEMVGM"/>
<feature type="transmembrane region" description="Helical" evidence="9">
    <location>
        <begin position="120"/>
        <end position="141"/>
    </location>
</feature>
<comment type="similarity">
    <text evidence="2">Belongs to the SYS1 family.</text>
</comment>
<evidence type="ECO:0000256" key="3">
    <source>
        <dbReference type="ARBA" id="ARBA00022448"/>
    </source>
</evidence>
<dbReference type="eggNOG" id="KOG4697">
    <property type="taxonomic scope" value="Eukaryota"/>
</dbReference>
<name>Q6BTL4_DEBHA</name>
<dbReference type="PANTHER" id="PTHR12952:SF0">
    <property type="entry name" value="PROTEIN SYS1 HOMOLOG"/>
    <property type="match status" value="1"/>
</dbReference>
<accession>Q6BTL4</accession>
<dbReference type="GeneID" id="2900652"/>
<evidence type="ECO:0000256" key="4">
    <source>
        <dbReference type="ARBA" id="ARBA00022692"/>
    </source>
</evidence>
<dbReference type="KEGG" id="dha:DEHA2C17556g"/>
<feature type="transmembrane region" description="Helical" evidence="9">
    <location>
        <begin position="147"/>
        <end position="166"/>
    </location>
</feature>
<dbReference type="HOGENOM" id="CLU_081382_1_0_1"/>
<dbReference type="GO" id="GO:0005802">
    <property type="term" value="C:trans-Golgi network"/>
    <property type="evidence" value="ECO:0007669"/>
    <property type="project" value="EnsemblFungi"/>
</dbReference>
<dbReference type="FunCoup" id="Q6BTL4">
    <property type="interactions" value="252"/>
</dbReference>
<gene>
    <name evidence="10" type="ordered locus">DEHA2C17556g</name>
</gene>
<evidence type="ECO:0000256" key="9">
    <source>
        <dbReference type="SAM" id="Phobius"/>
    </source>
</evidence>
<dbReference type="AlphaFoldDB" id="Q6BTL4"/>
<organism evidence="10 11">
    <name type="scientific">Debaryomyces hansenii (strain ATCC 36239 / CBS 767 / BCRC 21394 / JCM 1990 / NBRC 0083 / IGC 2968)</name>
    <name type="common">Yeast</name>
    <name type="synonym">Torulaspora hansenii</name>
    <dbReference type="NCBI Taxonomy" id="284592"/>
    <lineage>
        <taxon>Eukaryota</taxon>
        <taxon>Fungi</taxon>
        <taxon>Dikarya</taxon>
        <taxon>Ascomycota</taxon>
        <taxon>Saccharomycotina</taxon>
        <taxon>Pichiomycetes</taxon>
        <taxon>Debaryomycetaceae</taxon>
        <taxon>Debaryomyces</taxon>
    </lineage>
</organism>
<keyword evidence="7" id="KW-0333">Golgi apparatus</keyword>
<evidence type="ECO:0000256" key="6">
    <source>
        <dbReference type="ARBA" id="ARBA00022989"/>
    </source>
</evidence>
<dbReference type="InterPro" id="IPR019185">
    <property type="entry name" value="Integral_membrane_SYS1-rel"/>
</dbReference>
<dbReference type="STRING" id="284592.Q6BTL4"/>
<evidence type="ECO:0000256" key="5">
    <source>
        <dbReference type="ARBA" id="ARBA00022927"/>
    </source>
</evidence>
<keyword evidence="11" id="KW-1185">Reference proteome</keyword>
<dbReference type="GO" id="GO:0034067">
    <property type="term" value="P:protein localization to Golgi apparatus"/>
    <property type="evidence" value="ECO:0007669"/>
    <property type="project" value="EnsemblFungi"/>
</dbReference>
<dbReference type="Pfam" id="PF09801">
    <property type="entry name" value="SYS1"/>
    <property type="match status" value="1"/>
</dbReference>
<evidence type="ECO:0000313" key="11">
    <source>
        <dbReference type="Proteomes" id="UP000000599"/>
    </source>
</evidence>
<reference evidence="10 11" key="1">
    <citation type="journal article" date="2004" name="Nature">
        <title>Genome evolution in yeasts.</title>
        <authorList>
            <consortium name="Genolevures"/>
            <person name="Dujon B."/>
            <person name="Sherman D."/>
            <person name="Fischer G."/>
            <person name="Durrens P."/>
            <person name="Casaregola S."/>
            <person name="Lafontaine I."/>
            <person name="de Montigny J."/>
            <person name="Marck C."/>
            <person name="Neuveglise C."/>
            <person name="Talla E."/>
            <person name="Goffard N."/>
            <person name="Frangeul L."/>
            <person name="Aigle M."/>
            <person name="Anthouard V."/>
            <person name="Babour A."/>
            <person name="Barbe V."/>
            <person name="Barnay S."/>
            <person name="Blanchin S."/>
            <person name="Beckerich J.M."/>
            <person name="Beyne E."/>
            <person name="Bleykasten C."/>
            <person name="Boisrame A."/>
            <person name="Boyer J."/>
            <person name="Cattolico L."/>
            <person name="Confanioleri F."/>
            <person name="de Daruvar A."/>
            <person name="Despons L."/>
            <person name="Fabre E."/>
            <person name="Fairhead C."/>
            <person name="Ferry-Dumazet H."/>
            <person name="Groppi A."/>
            <person name="Hantraye F."/>
            <person name="Hennequin C."/>
            <person name="Jauniaux N."/>
            <person name="Joyet P."/>
            <person name="Kachouri R."/>
            <person name="Kerrest A."/>
            <person name="Koszul R."/>
            <person name="Lemaire M."/>
            <person name="Lesur I."/>
            <person name="Ma L."/>
            <person name="Muller H."/>
            <person name="Nicaud J.M."/>
            <person name="Nikolski M."/>
            <person name="Oztas S."/>
            <person name="Ozier-Kalogeropoulos O."/>
            <person name="Pellenz S."/>
            <person name="Potier S."/>
            <person name="Richard G.F."/>
            <person name="Straub M.L."/>
            <person name="Suleau A."/>
            <person name="Swennene D."/>
            <person name="Tekaia F."/>
            <person name="Wesolowski-Louvel M."/>
            <person name="Westhof E."/>
            <person name="Wirth B."/>
            <person name="Zeniou-Meyer M."/>
            <person name="Zivanovic I."/>
            <person name="Bolotin-Fukuhara M."/>
            <person name="Thierry A."/>
            <person name="Bouchier C."/>
            <person name="Caudron B."/>
            <person name="Scarpelli C."/>
            <person name="Gaillardin C."/>
            <person name="Weissenbach J."/>
            <person name="Wincker P."/>
            <person name="Souciet J.L."/>
        </authorList>
    </citation>
    <scope>NUCLEOTIDE SEQUENCE [LARGE SCALE GENOMIC DNA]</scope>
    <source>
        <strain evidence="11">ATCC 36239 / CBS 767 / BCRC 21394 / JCM 1990 / NBRC 0083 / IGC 2968</strain>
    </source>
</reference>
<evidence type="ECO:0000256" key="2">
    <source>
        <dbReference type="ARBA" id="ARBA00008160"/>
    </source>
</evidence>
<evidence type="ECO:0000256" key="8">
    <source>
        <dbReference type="ARBA" id="ARBA00023136"/>
    </source>
</evidence>
<dbReference type="GO" id="GO:0006895">
    <property type="term" value="P:Golgi to endosome transport"/>
    <property type="evidence" value="ECO:0007669"/>
    <property type="project" value="EnsemblFungi"/>
</dbReference>
<keyword evidence="3" id="KW-0813">Transport</keyword>
<feature type="transmembrane region" description="Helical" evidence="9">
    <location>
        <begin position="91"/>
        <end position="113"/>
    </location>
</feature>
<keyword evidence="5" id="KW-0653">Protein transport</keyword>
<dbReference type="EMBL" id="CR382135">
    <property type="protein sequence ID" value="CAG86537.2"/>
    <property type="molecule type" value="Genomic_DNA"/>
</dbReference>
<evidence type="ECO:0000256" key="7">
    <source>
        <dbReference type="ARBA" id="ARBA00023034"/>
    </source>
</evidence>
<keyword evidence="4 9" id="KW-0812">Transmembrane</keyword>
<dbReference type="GO" id="GO:0043001">
    <property type="term" value="P:Golgi to plasma membrane protein transport"/>
    <property type="evidence" value="ECO:0007669"/>
    <property type="project" value="EnsemblFungi"/>
</dbReference>
<keyword evidence="6 9" id="KW-1133">Transmembrane helix</keyword>
<protein>
    <submittedName>
        <fullName evidence="10">DEHA2C17556p</fullName>
    </submittedName>
</protein>
<keyword evidence="8 9" id="KW-0472">Membrane</keyword>
<comment type="subcellular location">
    <subcellularLocation>
        <location evidence="1">Golgi apparatus membrane</location>
        <topology evidence="1">Multi-pass membrane protein</topology>
    </subcellularLocation>
</comment>
<dbReference type="RefSeq" id="XP_458455.2">
    <property type="nucleotide sequence ID" value="XM_458455.1"/>
</dbReference>
<evidence type="ECO:0000313" key="10">
    <source>
        <dbReference type="EMBL" id="CAG86537.2"/>
    </source>
</evidence>